<feature type="domain" description="Cathepsin propeptide inhibitor" evidence="4">
    <location>
        <begin position="23"/>
        <end position="83"/>
    </location>
</feature>
<evidence type="ECO:0000256" key="1">
    <source>
        <dbReference type="ARBA" id="ARBA00008455"/>
    </source>
</evidence>
<evidence type="ECO:0000313" key="6">
    <source>
        <dbReference type="Proteomes" id="UP001162164"/>
    </source>
</evidence>
<dbReference type="EMBL" id="JAPWTJ010000043">
    <property type="protein sequence ID" value="KAJ8984234.1"/>
    <property type="molecule type" value="Genomic_DNA"/>
</dbReference>
<dbReference type="Proteomes" id="UP001162164">
    <property type="component" value="Unassembled WGS sequence"/>
</dbReference>
<dbReference type="PROSITE" id="PS00639">
    <property type="entry name" value="THIOL_PROTEASE_HIS"/>
    <property type="match status" value="1"/>
</dbReference>
<evidence type="ECO:0000259" key="4">
    <source>
        <dbReference type="SMART" id="SM00848"/>
    </source>
</evidence>
<accession>A0ABQ9K311</accession>
<name>A0ABQ9K311_9CUCU</name>
<feature type="chain" id="PRO_5046771920" evidence="2">
    <location>
        <begin position="17"/>
        <end position="300"/>
    </location>
</feature>
<gene>
    <name evidence="5" type="ORF">NQ317_007466</name>
</gene>
<organism evidence="5 6">
    <name type="scientific">Molorchus minor</name>
    <dbReference type="NCBI Taxonomy" id="1323400"/>
    <lineage>
        <taxon>Eukaryota</taxon>
        <taxon>Metazoa</taxon>
        <taxon>Ecdysozoa</taxon>
        <taxon>Arthropoda</taxon>
        <taxon>Hexapoda</taxon>
        <taxon>Insecta</taxon>
        <taxon>Pterygota</taxon>
        <taxon>Neoptera</taxon>
        <taxon>Endopterygota</taxon>
        <taxon>Coleoptera</taxon>
        <taxon>Polyphaga</taxon>
        <taxon>Cucujiformia</taxon>
        <taxon>Chrysomeloidea</taxon>
        <taxon>Cerambycidae</taxon>
        <taxon>Lamiinae</taxon>
        <taxon>Monochamini</taxon>
        <taxon>Molorchus</taxon>
    </lineage>
</organism>
<keyword evidence="6" id="KW-1185">Reference proteome</keyword>
<comment type="caution">
    <text evidence="5">The sequence shown here is derived from an EMBL/GenBank/DDBJ whole genome shotgun (WGS) entry which is preliminary data.</text>
</comment>
<dbReference type="Pfam" id="PF08246">
    <property type="entry name" value="Inhibitor_I29"/>
    <property type="match status" value="1"/>
</dbReference>
<dbReference type="CDD" id="cd02248">
    <property type="entry name" value="Peptidase_C1A"/>
    <property type="match status" value="1"/>
</dbReference>
<dbReference type="InterPro" id="IPR039417">
    <property type="entry name" value="Peptidase_C1A_papain-like"/>
</dbReference>
<evidence type="ECO:0000259" key="3">
    <source>
        <dbReference type="SMART" id="SM00645"/>
    </source>
</evidence>
<dbReference type="Gene3D" id="3.90.70.10">
    <property type="entry name" value="Cysteine proteinases"/>
    <property type="match status" value="1"/>
</dbReference>
<dbReference type="Pfam" id="PF00112">
    <property type="entry name" value="Peptidase_C1"/>
    <property type="match status" value="1"/>
</dbReference>
<dbReference type="SMART" id="SM00848">
    <property type="entry name" value="Inhibitor_I29"/>
    <property type="match status" value="1"/>
</dbReference>
<dbReference type="InterPro" id="IPR013201">
    <property type="entry name" value="Prot_inhib_I29"/>
</dbReference>
<dbReference type="InterPro" id="IPR038765">
    <property type="entry name" value="Papain-like_cys_pep_sf"/>
</dbReference>
<dbReference type="InterPro" id="IPR000668">
    <property type="entry name" value="Peptidase_C1A_C"/>
</dbReference>
<evidence type="ECO:0000256" key="2">
    <source>
        <dbReference type="SAM" id="SignalP"/>
    </source>
</evidence>
<proteinExistence type="inferred from homology"/>
<comment type="similarity">
    <text evidence="1">Belongs to the peptidase C1 family.</text>
</comment>
<dbReference type="PANTHER" id="PTHR12411">
    <property type="entry name" value="CYSTEINE PROTEASE FAMILY C1-RELATED"/>
    <property type="match status" value="1"/>
</dbReference>
<dbReference type="SMART" id="SM00645">
    <property type="entry name" value="Pept_C1"/>
    <property type="match status" value="1"/>
</dbReference>
<dbReference type="InterPro" id="IPR025660">
    <property type="entry name" value="Pept_his_AS"/>
</dbReference>
<keyword evidence="2" id="KW-0732">Signal</keyword>
<dbReference type="InterPro" id="IPR013128">
    <property type="entry name" value="Peptidase_C1A"/>
</dbReference>
<dbReference type="SUPFAM" id="SSF54001">
    <property type="entry name" value="Cysteine proteinases"/>
    <property type="match status" value="1"/>
</dbReference>
<feature type="signal peptide" evidence="2">
    <location>
        <begin position="1"/>
        <end position="16"/>
    </location>
</feature>
<protein>
    <submittedName>
        <fullName evidence="5">Uncharacterized protein</fullName>
    </submittedName>
</protein>
<reference evidence="5" key="1">
    <citation type="journal article" date="2023" name="Insect Mol. Biol.">
        <title>Genome sequencing provides insights into the evolution of gene families encoding plant cell wall-degrading enzymes in longhorned beetles.</title>
        <authorList>
            <person name="Shin N.R."/>
            <person name="Okamura Y."/>
            <person name="Kirsch R."/>
            <person name="Pauchet Y."/>
        </authorList>
    </citation>
    <scope>NUCLEOTIDE SEQUENCE</scope>
    <source>
        <strain evidence="5">MMC_N1</strain>
    </source>
</reference>
<feature type="domain" description="Peptidase C1A papain C-terminal" evidence="3">
    <location>
        <begin position="110"/>
        <end position="300"/>
    </location>
</feature>
<evidence type="ECO:0000313" key="5">
    <source>
        <dbReference type="EMBL" id="KAJ8984234.1"/>
    </source>
</evidence>
<sequence>MKFLVIFASVVLAISATTDQELWLQFQKTYGREYRNLREAQVRFTIFQQNLRKIEEHNAKYEAGEKSYYLGVTRFADKSEEEFRAMLNYSKAAKPTLEGARTYKLSGKQAASEVNWVTQGGRFRGQKSRRLWILLGLLYRVLEGQYAISTGNLVSLSEQNLMDCSTSYGNGGCDGGYMTAGYLYVQDNGIERESDYPYTAVNGYCSFQSLKSVMTISGFTAIQSGDENALLDAVENITTVGPISIGVNADNYPLYAGGVYDESCTDELNHGVLAVGYGEENGTPYWLVKNSWGAEWGENG</sequence>